<proteinExistence type="predicted"/>
<evidence type="ECO:0000313" key="2">
    <source>
        <dbReference type="Proteomes" id="UP000828941"/>
    </source>
</evidence>
<keyword evidence="2" id="KW-1185">Reference proteome</keyword>
<evidence type="ECO:0000313" key="1">
    <source>
        <dbReference type="EMBL" id="KAI4353375.1"/>
    </source>
</evidence>
<comment type="caution">
    <text evidence="1">The sequence shown here is derived from an EMBL/GenBank/DDBJ whole genome shotgun (WGS) entry which is preliminary data.</text>
</comment>
<reference evidence="1 2" key="1">
    <citation type="journal article" date="2022" name="DNA Res.">
        <title>Chromosomal-level genome assembly of the orchid tree Bauhinia variegata (Leguminosae; Cercidoideae) supports the allotetraploid origin hypothesis of Bauhinia.</title>
        <authorList>
            <person name="Zhong Y."/>
            <person name="Chen Y."/>
            <person name="Zheng D."/>
            <person name="Pang J."/>
            <person name="Liu Y."/>
            <person name="Luo S."/>
            <person name="Meng S."/>
            <person name="Qian L."/>
            <person name="Wei D."/>
            <person name="Dai S."/>
            <person name="Zhou R."/>
        </authorList>
    </citation>
    <scope>NUCLEOTIDE SEQUENCE [LARGE SCALE GENOMIC DNA]</scope>
    <source>
        <strain evidence="1">BV-YZ2020</strain>
    </source>
</reference>
<dbReference type="Proteomes" id="UP000828941">
    <property type="component" value="Chromosome 2"/>
</dbReference>
<sequence length="288" mass="32557">MKIQIDISLVFGEKAALAVKKLGETESLAVPEENEDASGALPSGSGVYAFYDELRFIGISRSKHFYSPEIGAGAMALHGMDKSEPSSSSGEKENFKLDEELELQEFQDKFVIKSHQSPDQGFWISRRDGNINLLDGDTCSESPSRTSTIYGLVGTIRLLVGTYVIVITSRKQVGSFLGFPVYRLMSMRFLACNEALKFSSAQEKRDEAYFMSLLKTVESTPGLYYSYETDITLNLQRRCKLAEGWMSKPIWKQADPRYIWNRHLLEELIECKLDRFIIPLLQGNILNF</sequence>
<organism evidence="1 2">
    <name type="scientific">Bauhinia variegata</name>
    <name type="common">Purple orchid tree</name>
    <name type="synonym">Phanera variegata</name>
    <dbReference type="NCBI Taxonomy" id="167791"/>
    <lineage>
        <taxon>Eukaryota</taxon>
        <taxon>Viridiplantae</taxon>
        <taxon>Streptophyta</taxon>
        <taxon>Embryophyta</taxon>
        <taxon>Tracheophyta</taxon>
        <taxon>Spermatophyta</taxon>
        <taxon>Magnoliopsida</taxon>
        <taxon>eudicotyledons</taxon>
        <taxon>Gunneridae</taxon>
        <taxon>Pentapetalae</taxon>
        <taxon>rosids</taxon>
        <taxon>fabids</taxon>
        <taxon>Fabales</taxon>
        <taxon>Fabaceae</taxon>
        <taxon>Cercidoideae</taxon>
        <taxon>Cercideae</taxon>
        <taxon>Bauhiniinae</taxon>
        <taxon>Bauhinia</taxon>
    </lineage>
</organism>
<dbReference type="EMBL" id="CM039427">
    <property type="protein sequence ID" value="KAI4353375.1"/>
    <property type="molecule type" value="Genomic_DNA"/>
</dbReference>
<name>A0ACB9Q3C1_BAUVA</name>
<gene>
    <name evidence="1" type="ORF">L6164_002332</name>
</gene>
<protein>
    <submittedName>
        <fullName evidence="1">Uncharacterized protein</fullName>
    </submittedName>
</protein>
<accession>A0ACB9Q3C1</accession>